<evidence type="ECO:0000259" key="2">
    <source>
        <dbReference type="PROSITE" id="PS51767"/>
    </source>
</evidence>
<keyword evidence="4" id="KW-1185">Reference proteome</keyword>
<comment type="similarity">
    <text evidence="1">Belongs to the peptidase A1 family.</text>
</comment>
<reference evidence="3" key="2">
    <citation type="submission" date="2023-02" db="EMBL/GenBank/DDBJ databases">
        <authorList>
            <person name="Swenson N.G."/>
            <person name="Wegrzyn J.L."/>
            <person name="Mcevoy S.L."/>
        </authorList>
    </citation>
    <scope>NUCLEOTIDE SEQUENCE</scope>
    <source>
        <strain evidence="3">91603</strain>
        <tissue evidence="3">Leaf</tissue>
    </source>
</reference>
<dbReference type="SUPFAM" id="SSF50630">
    <property type="entry name" value="Acid proteases"/>
    <property type="match status" value="1"/>
</dbReference>
<dbReference type="AlphaFoldDB" id="A0AAD5JCI2"/>
<gene>
    <name evidence="3" type="ORF">LWI28_003143</name>
</gene>
<dbReference type="InterPro" id="IPR021109">
    <property type="entry name" value="Peptidase_aspartic_dom_sf"/>
</dbReference>
<dbReference type="Gene3D" id="2.40.70.10">
    <property type="entry name" value="Acid Proteases"/>
    <property type="match status" value="1"/>
</dbReference>
<accession>A0AAD5JCI2</accession>
<reference evidence="3" key="1">
    <citation type="journal article" date="2022" name="Plant J.">
        <title>Strategies of tolerance reflected in two North American maple genomes.</title>
        <authorList>
            <person name="McEvoy S.L."/>
            <person name="Sezen U.U."/>
            <person name="Trouern-Trend A."/>
            <person name="McMahon S.M."/>
            <person name="Schaberg P.G."/>
            <person name="Yang J."/>
            <person name="Wegrzyn J.L."/>
            <person name="Swenson N.G."/>
        </authorList>
    </citation>
    <scope>NUCLEOTIDE SEQUENCE</scope>
    <source>
        <strain evidence="3">91603</strain>
    </source>
</reference>
<dbReference type="EMBL" id="JAJSOW010000003">
    <property type="protein sequence ID" value="KAI9194102.1"/>
    <property type="molecule type" value="Genomic_DNA"/>
</dbReference>
<proteinExistence type="inferred from homology"/>
<comment type="caution">
    <text evidence="3">The sequence shown here is derived from an EMBL/GenBank/DDBJ whole genome shotgun (WGS) entry which is preliminary data.</text>
</comment>
<name>A0AAD5JCI2_ACENE</name>
<sequence length="126" mass="13955">MHLLSIQKDDVTLKYYTILHMETPLVSVDVVVDLGGGFMWINCDNNVYNNYSSMYHPIRCGSSICNGQLIRPGTYCTTTNNTCGLSSYNPLNNTCSYDANQLIMFGLANGTQRVIGFARNLITIVG</sequence>
<dbReference type="InterPro" id="IPR032861">
    <property type="entry name" value="TAXi_N"/>
</dbReference>
<feature type="domain" description="Peptidase A1" evidence="2">
    <location>
        <begin position="15"/>
        <end position="126"/>
    </location>
</feature>
<dbReference type="Proteomes" id="UP001064489">
    <property type="component" value="Chromosome 1"/>
</dbReference>
<dbReference type="InterPro" id="IPR033121">
    <property type="entry name" value="PEPTIDASE_A1"/>
</dbReference>
<dbReference type="PROSITE" id="PS51767">
    <property type="entry name" value="PEPTIDASE_A1"/>
    <property type="match status" value="1"/>
</dbReference>
<dbReference type="Pfam" id="PF14543">
    <property type="entry name" value="TAXi_N"/>
    <property type="match status" value="1"/>
</dbReference>
<protein>
    <recommendedName>
        <fullName evidence="2">Peptidase A1 domain-containing protein</fullName>
    </recommendedName>
</protein>
<evidence type="ECO:0000313" key="4">
    <source>
        <dbReference type="Proteomes" id="UP001064489"/>
    </source>
</evidence>
<organism evidence="3 4">
    <name type="scientific">Acer negundo</name>
    <name type="common">Box elder</name>
    <dbReference type="NCBI Taxonomy" id="4023"/>
    <lineage>
        <taxon>Eukaryota</taxon>
        <taxon>Viridiplantae</taxon>
        <taxon>Streptophyta</taxon>
        <taxon>Embryophyta</taxon>
        <taxon>Tracheophyta</taxon>
        <taxon>Spermatophyta</taxon>
        <taxon>Magnoliopsida</taxon>
        <taxon>eudicotyledons</taxon>
        <taxon>Gunneridae</taxon>
        <taxon>Pentapetalae</taxon>
        <taxon>rosids</taxon>
        <taxon>malvids</taxon>
        <taxon>Sapindales</taxon>
        <taxon>Sapindaceae</taxon>
        <taxon>Hippocastanoideae</taxon>
        <taxon>Acereae</taxon>
        <taxon>Acer</taxon>
    </lineage>
</organism>
<evidence type="ECO:0000313" key="3">
    <source>
        <dbReference type="EMBL" id="KAI9194102.1"/>
    </source>
</evidence>
<evidence type="ECO:0000256" key="1">
    <source>
        <dbReference type="ARBA" id="ARBA00007447"/>
    </source>
</evidence>